<keyword evidence="2" id="KW-1185">Reference proteome</keyword>
<accession>W9ARA9</accession>
<dbReference type="Proteomes" id="UP000028870">
    <property type="component" value="Unassembled WGS sequence"/>
</dbReference>
<protein>
    <submittedName>
        <fullName evidence="1">Uncharacterized protein</fullName>
    </submittedName>
</protein>
<dbReference type="STRING" id="258533.BN977_00211"/>
<evidence type="ECO:0000313" key="1">
    <source>
        <dbReference type="EMBL" id="CDO05442.1"/>
    </source>
</evidence>
<dbReference type="EMBL" id="CCBB010000001">
    <property type="protein sequence ID" value="CDO05442.1"/>
    <property type="molecule type" value="Genomic_DNA"/>
</dbReference>
<dbReference type="RefSeq" id="WP_036395796.1">
    <property type="nucleotide sequence ID" value="NZ_CCBB010000001.1"/>
</dbReference>
<name>W9ARA9_MYCCO</name>
<proteinExistence type="predicted"/>
<sequence>MTPAVIRGLPRVKISQLVEIIGRVQRTSRRRGVPKVLGRLSDHRLAVAAYLPIAGWREEPDGEWSHAKLPRPVTAEIHSAHVWACGAPVLNWVQQ</sequence>
<gene>
    <name evidence="1" type="ORF">BN977_00211</name>
</gene>
<reference evidence="1" key="1">
    <citation type="submission" date="2014-03" db="EMBL/GenBank/DDBJ databases">
        <title>Draft Genome Sequence of Mycobacterium cosmeticum DSM 44829.</title>
        <authorList>
            <person name="Croce O."/>
            <person name="Robert C."/>
            <person name="Raoult D."/>
            <person name="Drancourt M."/>
        </authorList>
    </citation>
    <scope>NUCLEOTIDE SEQUENCE [LARGE SCALE GENOMIC DNA]</scope>
    <source>
        <strain evidence="1">DSM 44829</strain>
    </source>
</reference>
<reference evidence="1" key="2">
    <citation type="submission" date="2014-03" db="EMBL/GenBank/DDBJ databases">
        <authorList>
            <person name="Urmite Genomes"/>
        </authorList>
    </citation>
    <scope>NUCLEOTIDE SEQUENCE</scope>
    <source>
        <strain evidence="1">DSM 44829</strain>
    </source>
</reference>
<comment type="caution">
    <text evidence="1">The sequence shown here is derived from an EMBL/GenBank/DDBJ whole genome shotgun (WGS) entry which is preliminary data.</text>
</comment>
<organism evidence="1 2">
    <name type="scientific">Mycolicibacterium cosmeticum</name>
    <dbReference type="NCBI Taxonomy" id="258533"/>
    <lineage>
        <taxon>Bacteria</taxon>
        <taxon>Bacillati</taxon>
        <taxon>Actinomycetota</taxon>
        <taxon>Actinomycetes</taxon>
        <taxon>Mycobacteriales</taxon>
        <taxon>Mycobacteriaceae</taxon>
        <taxon>Mycolicibacterium</taxon>
    </lineage>
</organism>
<dbReference type="AlphaFoldDB" id="W9ARA9"/>
<evidence type="ECO:0000313" key="2">
    <source>
        <dbReference type="Proteomes" id="UP000028870"/>
    </source>
</evidence>